<reference evidence="2 3" key="2">
    <citation type="journal article" date="2012" name="Stand. Genomic Sci.">
        <title>Complete Genome Sequence of Clostridium clariflavum DSM 19732.</title>
        <authorList>
            <person name="Izquierdo J.A."/>
            <person name="Goodwin L."/>
            <person name="Davenport K.W."/>
            <person name="Teshima H."/>
            <person name="Bruce D."/>
            <person name="Detter C."/>
            <person name="Tapia R."/>
            <person name="Han S."/>
            <person name="Land M."/>
            <person name="Hauser L."/>
            <person name="Jeffries C.D."/>
            <person name="Han J."/>
            <person name="Pitluck S."/>
            <person name="Nolan M."/>
            <person name="Chen A."/>
            <person name="Huntemann M."/>
            <person name="Mavromatis K."/>
            <person name="Mikhailova N."/>
            <person name="Liolios K."/>
            <person name="Woyke T."/>
            <person name="Lynd L.R."/>
        </authorList>
    </citation>
    <scope>NUCLEOTIDE SEQUENCE [LARGE SCALE GENOMIC DNA]</scope>
    <source>
        <strain evidence="3">DSM 19732 / NBRC 101661 / EBR45</strain>
    </source>
</reference>
<dbReference type="HOGENOM" id="CLU_3381269_0_0_9"/>
<accession>G8M2L1</accession>
<feature type="compositionally biased region" description="Basic residues" evidence="1">
    <location>
        <begin position="1"/>
        <end position="10"/>
    </location>
</feature>
<evidence type="ECO:0000313" key="3">
    <source>
        <dbReference type="Proteomes" id="UP000005435"/>
    </source>
</evidence>
<gene>
    <name evidence="2" type="ordered locus">Clocl_0348</name>
</gene>
<dbReference type="AlphaFoldDB" id="G8M2L1"/>
<feature type="region of interest" description="Disordered" evidence="1">
    <location>
        <begin position="1"/>
        <end position="33"/>
    </location>
</feature>
<proteinExistence type="predicted"/>
<dbReference type="KEGG" id="ccl:Clocl_0348"/>
<evidence type="ECO:0000256" key="1">
    <source>
        <dbReference type="SAM" id="MobiDB-lite"/>
    </source>
</evidence>
<evidence type="ECO:0000313" key="2">
    <source>
        <dbReference type="EMBL" id="AEV67085.1"/>
    </source>
</evidence>
<organism evidence="2 3">
    <name type="scientific">Acetivibrio clariflavus (strain DSM 19732 / NBRC 101661 / EBR45)</name>
    <name type="common">Clostridium clariflavum</name>
    <dbReference type="NCBI Taxonomy" id="720554"/>
    <lineage>
        <taxon>Bacteria</taxon>
        <taxon>Bacillati</taxon>
        <taxon>Bacillota</taxon>
        <taxon>Clostridia</taxon>
        <taxon>Eubacteriales</taxon>
        <taxon>Oscillospiraceae</taxon>
        <taxon>Acetivibrio</taxon>
    </lineage>
</organism>
<keyword evidence="3" id="KW-1185">Reference proteome</keyword>
<dbReference type="EMBL" id="CP003065">
    <property type="protein sequence ID" value="AEV67085.1"/>
    <property type="molecule type" value="Genomic_DNA"/>
</dbReference>
<name>G8M2L1_ACECE</name>
<dbReference type="Proteomes" id="UP000005435">
    <property type="component" value="Chromosome"/>
</dbReference>
<protein>
    <submittedName>
        <fullName evidence="2">Uncharacterized protein</fullName>
    </submittedName>
</protein>
<sequence length="33" mass="3901">MTKKLIKQSKRQTGPHMNDTIINKNGWKSFVNR</sequence>
<reference evidence="3" key="1">
    <citation type="submission" date="2011-12" db="EMBL/GenBank/DDBJ databases">
        <title>Complete sequence of Clostridium clariflavum DSM 19732.</title>
        <authorList>
            <consortium name="US DOE Joint Genome Institute"/>
            <person name="Lucas S."/>
            <person name="Han J."/>
            <person name="Lapidus A."/>
            <person name="Cheng J.-F."/>
            <person name="Goodwin L."/>
            <person name="Pitluck S."/>
            <person name="Peters L."/>
            <person name="Teshima H."/>
            <person name="Detter J.C."/>
            <person name="Han C."/>
            <person name="Tapia R."/>
            <person name="Land M."/>
            <person name="Hauser L."/>
            <person name="Kyrpides N."/>
            <person name="Ivanova N."/>
            <person name="Pagani I."/>
            <person name="Kitzmiller T."/>
            <person name="Lynd L."/>
            <person name="Izquierdo J."/>
            <person name="Woyke T."/>
        </authorList>
    </citation>
    <scope>NUCLEOTIDE SEQUENCE [LARGE SCALE GENOMIC DNA]</scope>
    <source>
        <strain evidence="3">DSM 19732 / NBRC 101661 / EBR45</strain>
    </source>
</reference>